<evidence type="ECO:0000313" key="3">
    <source>
        <dbReference type="EMBL" id="TGO02480.1"/>
    </source>
</evidence>
<reference evidence="2 4" key="1">
    <citation type="journal article" date="2016" name="Front. Microbiol.">
        <title>Single-Cell (Meta-)Genomics of a Dimorphic Candidatus Thiomargarita nelsonii Reveals Genomic Plasticity.</title>
        <authorList>
            <person name="Flood B.E."/>
            <person name="Fliss P."/>
            <person name="Jones D.S."/>
            <person name="Dick G.J."/>
            <person name="Jain S."/>
            <person name="Kaster A.K."/>
            <person name="Winkel M."/>
            <person name="Mussmann M."/>
            <person name="Bailey J."/>
        </authorList>
    </citation>
    <scope>NUCLEOTIDE SEQUENCE [LARGE SCALE GENOMIC DNA]</scope>
    <source>
        <strain evidence="2">Hydrate Ridge</strain>
    </source>
</reference>
<gene>
    <name evidence="3" type="ORF">PN36_24290</name>
    <name evidence="2" type="ORF">PN36_31265</name>
</gene>
<dbReference type="Proteomes" id="UP000030428">
    <property type="component" value="Unassembled WGS sequence"/>
</dbReference>
<dbReference type="EMBL" id="JSZA02000245">
    <property type="protein sequence ID" value="TGO02054.1"/>
    <property type="molecule type" value="Genomic_DNA"/>
</dbReference>
<evidence type="ECO:0000313" key="4">
    <source>
        <dbReference type="Proteomes" id="UP000030428"/>
    </source>
</evidence>
<dbReference type="PANTHER" id="PTHR41317">
    <property type="entry name" value="PD-(D_E)XK NUCLEASE FAMILY TRANSPOSASE"/>
    <property type="match status" value="1"/>
</dbReference>
<accession>A0A4E0RMW1</accession>
<sequence>MKNVAPLRYDVIFKKAFSDPEIFTALVKDFLDIEIEIDHVEDDKVFIPSVGKVATRFDLFAEDKKNRVIVEVQHAHYSDTYERFLYYQCSAMVETIASSKDYKFPITVITLVFLTGKKTPSPDSGILVHDFKVRDFVTGKEIKNIYKRKHQLLFVFTNDSAPTETPKKCLEWMQAIDDSLDEQVDENAYTNPNIQRLFQLIEKDQISPEEYAKMKDEYNRAESENNAFKKGELKGKTDGIKEGKEEGKKETTRHLKKLGVLTEEQIASATGLSLDEVRAL</sequence>
<dbReference type="EMBL" id="JSZA02000126">
    <property type="protein sequence ID" value="TGO02480.1"/>
    <property type="molecule type" value="Genomic_DNA"/>
</dbReference>
<protein>
    <recommendedName>
        <fullName evidence="5">Transposase</fullName>
    </recommendedName>
</protein>
<feature type="compositionally biased region" description="Basic and acidic residues" evidence="1">
    <location>
        <begin position="223"/>
        <end position="253"/>
    </location>
</feature>
<proteinExistence type="predicted"/>
<keyword evidence="4" id="KW-1185">Reference proteome</keyword>
<feature type="region of interest" description="Disordered" evidence="1">
    <location>
        <begin position="223"/>
        <end position="254"/>
    </location>
</feature>
<organism evidence="2 4">
    <name type="scientific">Candidatus Thiomargarita nelsonii</name>
    <dbReference type="NCBI Taxonomy" id="1003181"/>
    <lineage>
        <taxon>Bacteria</taxon>
        <taxon>Pseudomonadati</taxon>
        <taxon>Pseudomonadota</taxon>
        <taxon>Gammaproteobacteria</taxon>
        <taxon>Thiotrichales</taxon>
        <taxon>Thiotrichaceae</taxon>
        <taxon>Thiomargarita</taxon>
    </lineage>
</organism>
<dbReference type="PANTHER" id="PTHR41317:SF1">
    <property type="entry name" value="PD-(D_E)XK NUCLEASE FAMILY TRANSPOSASE"/>
    <property type="match status" value="1"/>
</dbReference>
<evidence type="ECO:0008006" key="5">
    <source>
        <dbReference type="Google" id="ProtNLM"/>
    </source>
</evidence>
<comment type="caution">
    <text evidence="2">The sequence shown here is derived from an EMBL/GenBank/DDBJ whole genome shotgun (WGS) entry which is preliminary data.</text>
</comment>
<dbReference type="Pfam" id="PF12784">
    <property type="entry name" value="PDDEXK_2"/>
    <property type="match status" value="1"/>
</dbReference>
<dbReference type="InterPro" id="IPR010106">
    <property type="entry name" value="RpnA"/>
</dbReference>
<evidence type="ECO:0000256" key="1">
    <source>
        <dbReference type="SAM" id="MobiDB-lite"/>
    </source>
</evidence>
<name>A0A4E0RMW1_9GAMM</name>
<dbReference type="NCBIfam" id="TIGR01784">
    <property type="entry name" value="T_den_put_tspse"/>
    <property type="match status" value="1"/>
</dbReference>
<dbReference type="AlphaFoldDB" id="A0A4E0RMW1"/>
<evidence type="ECO:0000313" key="2">
    <source>
        <dbReference type="EMBL" id="TGO02054.1"/>
    </source>
</evidence>